<dbReference type="AlphaFoldDB" id="A0A1G9SWN2"/>
<dbReference type="InterPro" id="IPR051353">
    <property type="entry name" value="Tobamovirus_resist_UPF0261"/>
</dbReference>
<dbReference type="STRING" id="211114.SAMN04489726_1423"/>
<reference evidence="2 3" key="1">
    <citation type="submission" date="2016-10" db="EMBL/GenBank/DDBJ databases">
        <authorList>
            <person name="de Groot N.N."/>
        </authorList>
    </citation>
    <scope>NUCLEOTIDE SEQUENCE [LARGE SCALE GENOMIC DNA]</scope>
    <source>
        <strain evidence="2 3">DSM 44149</strain>
    </source>
</reference>
<dbReference type="EMBL" id="LT629701">
    <property type="protein sequence ID" value="SDM39794.1"/>
    <property type="molecule type" value="Genomic_DNA"/>
</dbReference>
<evidence type="ECO:0000313" key="3">
    <source>
        <dbReference type="Proteomes" id="UP000183376"/>
    </source>
</evidence>
<organism evidence="2 3">
    <name type="scientific">Allokutzneria albata</name>
    <name type="common">Kibdelosporangium albatum</name>
    <dbReference type="NCBI Taxonomy" id="211114"/>
    <lineage>
        <taxon>Bacteria</taxon>
        <taxon>Bacillati</taxon>
        <taxon>Actinomycetota</taxon>
        <taxon>Actinomycetes</taxon>
        <taxon>Pseudonocardiales</taxon>
        <taxon>Pseudonocardiaceae</taxon>
        <taxon>Allokutzneria</taxon>
    </lineage>
</organism>
<dbReference type="InterPro" id="IPR009215">
    <property type="entry name" value="TIM-br_IGPS-like"/>
</dbReference>
<sequence length="254" mass="25753">MTAGLPEAPLAAAAGDADTAARLLSAGVDVLIAYHSSVLRRRGLPSVAGLLPWANANELTLGVLPSIAGSGTLFATVCANDPLRPASQVLARLVDLGVAGVLNAPTVGLLTGPVRAAVERAGLGFDREVELMALAARHGLRAWGYAFTPAQATALVDHGAEAVVVHLGITGAGSPTARCAATLTTVADAARATNADVRVLAHGGPLTDPGTFAELCRSLDVHCGFFGASVFECAEDVEAAVHAWRTVLTRKVAG</sequence>
<name>A0A1G9SWN2_ALLAB</name>
<protein>
    <submittedName>
        <fullName evidence="2">Predicted TIM-barrel enzyme</fullName>
    </submittedName>
</protein>
<keyword evidence="3" id="KW-1185">Reference proteome</keyword>
<feature type="domain" description="TIM-barrel" evidence="1">
    <location>
        <begin position="11"/>
        <end position="233"/>
    </location>
</feature>
<proteinExistence type="predicted"/>
<dbReference type="SUPFAM" id="SSF51621">
    <property type="entry name" value="Phosphoenolpyruvate/pyruvate domain"/>
    <property type="match status" value="1"/>
</dbReference>
<evidence type="ECO:0000259" key="1">
    <source>
        <dbReference type="Pfam" id="PF09370"/>
    </source>
</evidence>
<gene>
    <name evidence="2" type="ORF">SAMN04489726_1423</name>
</gene>
<dbReference type="InterPro" id="IPR013785">
    <property type="entry name" value="Aldolase_TIM"/>
</dbReference>
<dbReference type="RefSeq" id="WP_052408144.1">
    <property type="nucleotide sequence ID" value="NZ_JOEF01000039.1"/>
</dbReference>
<dbReference type="InterPro" id="IPR015813">
    <property type="entry name" value="Pyrv/PenolPyrv_kinase-like_dom"/>
</dbReference>
<dbReference type="GO" id="GO:0003824">
    <property type="term" value="F:catalytic activity"/>
    <property type="evidence" value="ECO:0007669"/>
    <property type="project" value="InterPro"/>
</dbReference>
<dbReference type="Pfam" id="PF09370">
    <property type="entry name" value="PEP_hydrolase"/>
    <property type="match status" value="1"/>
</dbReference>
<accession>A0A1G9SWN2</accession>
<evidence type="ECO:0000313" key="2">
    <source>
        <dbReference type="EMBL" id="SDM39794.1"/>
    </source>
</evidence>
<dbReference type="PANTHER" id="PTHR31862">
    <property type="entry name" value="UPF0261 DOMAIN PROTEIN (AFU_ORTHOLOGUE AFUA_1G10120)"/>
    <property type="match status" value="1"/>
</dbReference>
<dbReference type="PANTHER" id="PTHR31862:SF1">
    <property type="entry name" value="UPF0261 DOMAIN PROTEIN (AFU_ORTHOLOGUE AFUA_1G10120)"/>
    <property type="match status" value="1"/>
</dbReference>
<dbReference type="eggNOG" id="COG5564">
    <property type="taxonomic scope" value="Bacteria"/>
</dbReference>
<dbReference type="Gene3D" id="3.20.20.70">
    <property type="entry name" value="Aldolase class I"/>
    <property type="match status" value="1"/>
</dbReference>
<dbReference type="Proteomes" id="UP000183376">
    <property type="component" value="Chromosome I"/>
</dbReference>